<feature type="compositionally biased region" description="Polar residues" evidence="1">
    <location>
        <begin position="1"/>
        <end position="21"/>
    </location>
</feature>
<dbReference type="GO" id="GO:0071011">
    <property type="term" value="C:precatalytic spliceosome"/>
    <property type="evidence" value="ECO:0007669"/>
    <property type="project" value="TreeGrafter"/>
</dbReference>
<accession>A0AAN7XFL5</accession>
<organism evidence="2 3">
    <name type="scientific">Eleginops maclovinus</name>
    <name type="common">Patagonian blennie</name>
    <name type="synonym">Eleginus maclovinus</name>
    <dbReference type="NCBI Taxonomy" id="56733"/>
    <lineage>
        <taxon>Eukaryota</taxon>
        <taxon>Metazoa</taxon>
        <taxon>Chordata</taxon>
        <taxon>Craniata</taxon>
        <taxon>Vertebrata</taxon>
        <taxon>Euteleostomi</taxon>
        <taxon>Actinopterygii</taxon>
        <taxon>Neopterygii</taxon>
        <taxon>Teleostei</taxon>
        <taxon>Neoteleostei</taxon>
        <taxon>Acanthomorphata</taxon>
        <taxon>Eupercaria</taxon>
        <taxon>Perciformes</taxon>
        <taxon>Notothenioidei</taxon>
        <taxon>Eleginopidae</taxon>
        <taxon>Eleginops</taxon>
    </lineage>
</organism>
<comment type="caution">
    <text evidence="2">The sequence shown here is derived from an EMBL/GenBank/DDBJ whole genome shotgun (WGS) entry which is preliminary data.</text>
</comment>
<name>A0AAN7XFL5_ELEMC</name>
<gene>
    <name evidence="2" type="ORF">PBY51_017745</name>
</gene>
<reference evidence="2 3" key="1">
    <citation type="journal article" date="2023" name="Genes (Basel)">
        <title>Chromosome-Level Genome Assembly and Circadian Gene Repertoire of the Patagonia Blennie Eleginops maclovinus-The Closest Ancestral Proxy of Antarctic Cryonotothenioids.</title>
        <authorList>
            <person name="Cheng C.C."/>
            <person name="Rivera-Colon A.G."/>
            <person name="Minhas B.F."/>
            <person name="Wilson L."/>
            <person name="Rayamajhi N."/>
            <person name="Vargas-Chacoff L."/>
            <person name="Catchen J.M."/>
        </authorList>
    </citation>
    <scope>NUCLEOTIDE SEQUENCE [LARGE SCALE GENOMIC DNA]</scope>
    <source>
        <strain evidence="2">JMC-PN-2008</strain>
    </source>
</reference>
<sequence length="409" mass="45126">MEVNSSANQQPPRNGPQSNQKRNFRRKQPQHSADIVFSKGANIQTLPSLSKQLKGLTECVIGLQYVWEYRSPSKSVPPHYQCKLCAVSRLQHDMLAHVKGWKHSFRYLKKVHPDKITNEEEEAIRDPAVRKNIKEISAEVEKTEGRGQIKVILKEPYEVLAFKGLRSAAPKAMPQPAPGMGLKGPPPFGLSGPRFSDSRFAGEFPPQRGLLSDYPVAEYGEPGFGGFDYTTRQDSLGSGMDRRPYPDGMGHRPDGIRDSFGSSGGKGGYGRSGLLEDPVRMYPDEYQGSQMGNSRMNRPMDNALERPGLMGAAPESGSLPNTLLTYLDTFRIENESDAQLVLKVTQKLTDVLMDYRLRSVSAGSSLNSFSLSSTGFSPTTPKLMGSSDRFSSSLSGPSRYSTGPSKYYK</sequence>
<dbReference type="EMBL" id="JAUZQC010000012">
    <property type="protein sequence ID" value="KAK5862338.1"/>
    <property type="molecule type" value="Genomic_DNA"/>
</dbReference>
<feature type="compositionally biased region" description="Basic and acidic residues" evidence="1">
    <location>
        <begin position="245"/>
        <end position="257"/>
    </location>
</feature>
<feature type="region of interest" description="Disordered" evidence="1">
    <location>
        <begin position="245"/>
        <end position="276"/>
    </location>
</feature>
<feature type="compositionally biased region" description="Gly residues" evidence="1">
    <location>
        <begin position="262"/>
        <end position="271"/>
    </location>
</feature>
<feature type="region of interest" description="Disordered" evidence="1">
    <location>
        <begin position="1"/>
        <end position="31"/>
    </location>
</feature>
<proteinExistence type="predicted"/>
<evidence type="ECO:0000313" key="3">
    <source>
        <dbReference type="Proteomes" id="UP001346869"/>
    </source>
</evidence>
<dbReference type="AlphaFoldDB" id="A0AAN7XFL5"/>
<dbReference type="GO" id="GO:0003727">
    <property type="term" value="F:single-stranded RNA binding"/>
    <property type="evidence" value="ECO:0007669"/>
    <property type="project" value="TreeGrafter"/>
</dbReference>
<feature type="compositionally biased region" description="Low complexity" evidence="1">
    <location>
        <begin position="386"/>
        <end position="401"/>
    </location>
</feature>
<evidence type="ECO:0000313" key="2">
    <source>
        <dbReference type="EMBL" id="KAK5862338.1"/>
    </source>
</evidence>
<dbReference type="Proteomes" id="UP001346869">
    <property type="component" value="Unassembled WGS sequence"/>
</dbReference>
<dbReference type="GO" id="GO:0003725">
    <property type="term" value="F:double-stranded RNA binding"/>
    <property type="evidence" value="ECO:0007669"/>
    <property type="project" value="TreeGrafter"/>
</dbReference>
<dbReference type="PANTHER" id="PTHR45762">
    <property type="entry name" value="ZINC FINGER RNA-BINDING PROTEIN"/>
    <property type="match status" value="1"/>
</dbReference>
<keyword evidence="3" id="KW-1185">Reference proteome</keyword>
<evidence type="ECO:0000256" key="1">
    <source>
        <dbReference type="SAM" id="MobiDB-lite"/>
    </source>
</evidence>
<feature type="region of interest" description="Disordered" evidence="1">
    <location>
        <begin position="371"/>
        <end position="409"/>
    </location>
</feature>
<protein>
    <submittedName>
        <fullName evidence="2">Uncharacterized protein</fullName>
    </submittedName>
</protein>
<dbReference type="PANTHER" id="PTHR45762:SF14">
    <property type="entry name" value="SI:CH211-197H24.6"/>
    <property type="match status" value="1"/>
</dbReference>
<reference evidence="2 3" key="2">
    <citation type="journal article" date="2023" name="Mol. Biol. Evol.">
        <title>Genomics of Secondarily Temperate Adaptation in the Only Non-Antarctic Icefish.</title>
        <authorList>
            <person name="Rivera-Colon A.G."/>
            <person name="Rayamajhi N."/>
            <person name="Minhas B.F."/>
            <person name="Madrigal G."/>
            <person name="Bilyk K.T."/>
            <person name="Yoon V."/>
            <person name="Hune M."/>
            <person name="Gregory S."/>
            <person name="Cheng C.H.C."/>
            <person name="Catchen J.M."/>
        </authorList>
    </citation>
    <scope>NUCLEOTIDE SEQUENCE [LARGE SCALE GENOMIC DNA]</scope>
    <source>
        <strain evidence="2">JMC-PN-2008</strain>
    </source>
</reference>